<evidence type="ECO:0000313" key="3">
    <source>
        <dbReference type="Proteomes" id="UP001472866"/>
    </source>
</evidence>
<accession>A0AAX4NXA7</accession>
<reference evidence="2 3" key="1">
    <citation type="submission" date="2024-03" db="EMBL/GenBank/DDBJ databases">
        <title>Complete genome sequence of the green alga Chloropicon roscoffensis RCC1871.</title>
        <authorList>
            <person name="Lemieux C."/>
            <person name="Pombert J.-F."/>
            <person name="Otis C."/>
            <person name="Turmel M."/>
        </authorList>
    </citation>
    <scope>NUCLEOTIDE SEQUENCE [LARGE SCALE GENOMIC DNA]</scope>
    <source>
        <strain evidence="2 3">RCC1871</strain>
    </source>
</reference>
<sequence length="259" mass="28358">MLGRYVSHRTGFRTMEAMAFAAAASRAEPAALSRGLATGARALADQLLEELQSRKRVAGGGKIAGLVDACETRDDLEKAVEVLRLSRGLLNNRKQLSAFSPNVTRALVESSAKAGAADLLLDLVRDRNLLGLPFSKARLVRVLRGALTDHDPVSFLDDDRKLWEMYDSFVSQVKEESGTVSRNLLRHLLRHLVRHGKAEVAAEMAKDASERLGLQEAETVGVVERFAREMAAGEPEEPEEGEGEVEEKDPEDGEGKQKE</sequence>
<feature type="compositionally biased region" description="Acidic residues" evidence="1">
    <location>
        <begin position="234"/>
        <end position="252"/>
    </location>
</feature>
<evidence type="ECO:0000256" key="1">
    <source>
        <dbReference type="SAM" id="MobiDB-lite"/>
    </source>
</evidence>
<keyword evidence="3" id="KW-1185">Reference proteome</keyword>
<feature type="region of interest" description="Disordered" evidence="1">
    <location>
        <begin position="227"/>
        <end position="259"/>
    </location>
</feature>
<proteinExistence type="predicted"/>
<name>A0AAX4NXA7_9CHLO</name>
<evidence type="ECO:0000313" key="2">
    <source>
        <dbReference type="EMBL" id="WZN58589.1"/>
    </source>
</evidence>
<organism evidence="2 3">
    <name type="scientific">Chloropicon roscoffensis</name>
    <dbReference type="NCBI Taxonomy" id="1461544"/>
    <lineage>
        <taxon>Eukaryota</taxon>
        <taxon>Viridiplantae</taxon>
        <taxon>Chlorophyta</taxon>
        <taxon>Chloropicophyceae</taxon>
        <taxon>Chloropicales</taxon>
        <taxon>Chloropicaceae</taxon>
        <taxon>Chloropicon</taxon>
    </lineage>
</organism>
<dbReference type="EMBL" id="CP151501">
    <property type="protein sequence ID" value="WZN58589.1"/>
    <property type="molecule type" value="Genomic_DNA"/>
</dbReference>
<protein>
    <submittedName>
        <fullName evidence="2">Uncharacterized protein</fullName>
    </submittedName>
</protein>
<dbReference type="Proteomes" id="UP001472866">
    <property type="component" value="Chromosome 01"/>
</dbReference>
<gene>
    <name evidence="2" type="ORF">HKI87_01g01130</name>
</gene>
<dbReference type="AlphaFoldDB" id="A0AAX4NXA7"/>